<dbReference type="RefSeq" id="WP_035923536.1">
    <property type="nucleotide sequence ID" value="NZ_JSUH01000001.1"/>
</dbReference>
<reference evidence="1 2" key="1">
    <citation type="journal article" date="2003" name="Int. J. Syst. Evol. Microbiol.">
        <title>Kocuria polaris sp. nov., an orange-pigmented psychrophilic bacterium isolated from an Antarctic cyanobacterial mat sample.</title>
        <authorList>
            <person name="Reddy G.S."/>
            <person name="Prakash J.S."/>
            <person name="Prabahar V."/>
            <person name="Matsumoto G.I."/>
            <person name="Stackebrandt E."/>
            <person name="Shivaji S."/>
        </authorList>
    </citation>
    <scope>NUCLEOTIDE SEQUENCE [LARGE SCALE GENOMIC DNA]</scope>
    <source>
        <strain evidence="1 2">CMS 76or</strain>
    </source>
</reference>
<dbReference type="Proteomes" id="UP000030466">
    <property type="component" value="Unassembled WGS sequence"/>
</dbReference>
<name>A0A0A6VXQ2_KOCRO</name>
<dbReference type="OrthoDB" id="122807at2"/>
<keyword evidence="2" id="KW-1185">Reference proteome</keyword>
<comment type="caution">
    <text evidence="1">The sequence shown here is derived from an EMBL/GenBank/DDBJ whole genome shotgun (WGS) entry which is preliminary data.</text>
</comment>
<accession>A0A0A6VXQ2</accession>
<evidence type="ECO:0000313" key="1">
    <source>
        <dbReference type="EMBL" id="KHD99028.1"/>
    </source>
</evidence>
<gene>
    <name evidence="1" type="ORF">GY22_01475</name>
</gene>
<dbReference type="AlphaFoldDB" id="A0A0A6VXQ2"/>
<evidence type="ECO:0000313" key="2">
    <source>
        <dbReference type="Proteomes" id="UP000030466"/>
    </source>
</evidence>
<organism evidence="1 2">
    <name type="scientific">Kocuria rosea subsp. polaris</name>
    <dbReference type="NCBI Taxonomy" id="136273"/>
    <lineage>
        <taxon>Bacteria</taxon>
        <taxon>Bacillati</taxon>
        <taxon>Actinomycetota</taxon>
        <taxon>Actinomycetes</taxon>
        <taxon>Micrococcales</taxon>
        <taxon>Micrococcaceae</taxon>
        <taxon>Kocuria</taxon>
    </lineage>
</organism>
<dbReference type="EMBL" id="JSUH01000001">
    <property type="protein sequence ID" value="KHD99028.1"/>
    <property type="molecule type" value="Genomic_DNA"/>
</dbReference>
<sequence length="170" mass="18964">MSHSTMRFRNARHVTAVSLIAAIMAALAIVFVGTTVSAAPAQALCVGPDTISGTWRNTDPNTRSVTRVDVNWGCADQVLCPVGGSCVTPGGSVRVYGKCHPTDCDWGTRTIYVEKDGWRKATYHHSWATKHVWLRPYTFSGREYLRVWVYTDFTQADGRTDYASDQWMQK</sequence>
<proteinExistence type="predicted"/>
<protein>
    <submittedName>
        <fullName evidence="1">Uncharacterized protein</fullName>
    </submittedName>
</protein>